<dbReference type="Proteomes" id="UP000281474">
    <property type="component" value="Unassembled WGS sequence"/>
</dbReference>
<dbReference type="PANTHER" id="PTHR24198">
    <property type="entry name" value="ANKYRIN REPEAT AND PROTEIN KINASE DOMAIN-CONTAINING PROTEIN"/>
    <property type="match status" value="1"/>
</dbReference>
<dbReference type="InterPro" id="IPR036770">
    <property type="entry name" value="Ankyrin_rpt-contain_sf"/>
</dbReference>
<reference evidence="5 6" key="1">
    <citation type="submission" date="2018-09" db="EMBL/GenBank/DDBJ databases">
        <title>Phylogeny of the Shewanellaceae, and recommendation for two new genera, Pseudoshewanella and Parashewanella.</title>
        <authorList>
            <person name="Wang G."/>
        </authorList>
    </citation>
    <scope>NUCLEOTIDE SEQUENCE [LARGE SCALE GENOMIC DNA]</scope>
    <source>
        <strain evidence="5 6">C51</strain>
    </source>
</reference>
<keyword evidence="6" id="KW-1185">Reference proteome</keyword>
<feature type="region of interest" description="Disordered" evidence="4">
    <location>
        <begin position="56"/>
        <end position="85"/>
    </location>
</feature>
<dbReference type="SUPFAM" id="SSF48403">
    <property type="entry name" value="Ankyrin repeat"/>
    <property type="match status" value="1"/>
</dbReference>
<dbReference type="PROSITE" id="PS50297">
    <property type="entry name" value="ANK_REP_REGION"/>
    <property type="match status" value="1"/>
</dbReference>
<evidence type="ECO:0000256" key="2">
    <source>
        <dbReference type="ARBA" id="ARBA00023043"/>
    </source>
</evidence>
<dbReference type="EMBL" id="QZEI01000042">
    <property type="protein sequence ID" value="RLV59168.1"/>
    <property type="molecule type" value="Genomic_DNA"/>
</dbReference>
<evidence type="ECO:0000256" key="3">
    <source>
        <dbReference type="PROSITE-ProRule" id="PRU00023"/>
    </source>
</evidence>
<organism evidence="5 6">
    <name type="scientific">Parashewanella curva</name>
    <dbReference type="NCBI Taxonomy" id="2338552"/>
    <lineage>
        <taxon>Bacteria</taxon>
        <taxon>Pseudomonadati</taxon>
        <taxon>Pseudomonadota</taxon>
        <taxon>Gammaproteobacteria</taxon>
        <taxon>Alteromonadales</taxon>
        <taxon>Shewanellaceae</taxon>
        <taxon>Parashewanella</taxon>
    </lineage>
</organism>
<dbReference type="Pfam" id="PF00023">
    <property type="entry name" value="Ank"/>
    <property type="match status" value="1"/>
</dbReference>
<dbReference type="OrthoDB" id="307920at2"/>
<comment type="caution">
    <text evidence="5">The sequence shown here is derived from an EMBL/GenBank/DDBJ whole genome shotgun (WGS) entry which is preliminary data.</text>
</comment>
<feature type="compositionally biased region" description="Polar residues" evidence="4">
    <location>
        <begin position="57"/>
        <end position="67"/>
    </location>
</feature>
<protein>
    <recommendedName>
        <fullName evidence="7">Ankyrin repeat domain-containing protein</fullName>
    </recommendedName>
</protein>
<evidence type="ECO:0000313" key="6">
    <source>
        <dbReference type="Proteomes" id="UP000281474"/>
    </source>
</evidence>
<name>A0A3L8PXJ1_9GAMM</name>
<evidence type="ECO:0000313" key="5">
    <source>
        <dbReference type="EMBL" id="RLV59168.1"/>
    </source>
</evidence>
<feature type="compositionally biased region" description="Low complexity" evidence="4">
    <location>
        <begin position="9"/>
        <end position="19"/>
    </location>
</feature>
<evidence type="ECO:0008006" key="7">
    <source>
        <dbReference type="Google" id="ProtNLM"/>
    </source>
</evidence>
<proteinExistence type="predicted"/>
<gene>
    <name evidence="5" type="ORF">D5018_13590</name>
</gene>
<feature type="region of interest" description="Disordered" evidence="4">
    <location>
        <begin position="102"/>
        <end position="132"/>
    </location>
</feature>
<dbReference type="SMART" id="SM00248">
    <property type="entry name" value="ANK"/>
    <property type="match status" value="5"/>
</dbReference>
<dbReference type="PROSITE" id="PS50088">
    <property type="entry name" value="ANK_REPEAT"/>
    <property type="match status" value="1"/>
</dbReference>
<dbReference type="AlphaFoldDB" id="A0A3L8PXJ1"/>
<feature type="region of interest" description="Disordered" evidence="4">
    <location>
        <begin position="1"/>
        <end position="35"/>
    </location>
</feature>
<feature type="compositionally biased region" description="Polar residues" evidence="4">
    <location>
        <begin position="102"/>
        <end position="114"/>
    </location>
</feature>
<keyword evidence="1" id="KW-0677">Repeat</keyword>
<feature type="compositionally biased region" description="Basic and acidic residues" evidence="4">
    <location>
        <begin position="120"/>
        <end position="130"/>
    </location>
</feature>
<feature type="repeat" description="ANK" evidence="3">
    <location>
        <begin position="607"/>
        <end position="639"/>
    </location>
</feature>
<evidence type="ECO:0000256" key="1">
    <source>
        <dbReference type="ARBA" id="ARBA00022737"/>
    </source>
</evidence>
<keyword evidence="2 3" id="KW-0040">ANK repeat</keyword>
<dbReference type="Gene3D" id="1.25.40.20">
    <property type="entry name" value="Ankyrin repeat-containing domain"/>
    <property type="match status" value="2"/>
</dbReference>
<dbReference type="PANTHER" id="PTHR24198:SF165">
    <property type="entry name" value="ANKYRIN REPEAT-CONTAINING PROTEIN-RELATED"/>
    <property type="match status" value="1"/>
</dbReference>
<sequence length="874" mass="98359">MSFMAKIFSSSASANSGKSHLPDEEPTGAQTLNGATNSFAVTDSYELKQCEDLSDWMSVSTSPQSAEPSEYVKVSPPKSQGANNFSPEVATTQLTFQADETNTLSSADSSTQSELPPKTSKPEHTKKEVAEVSASLVDKTQVSDKLRSMYQKLCAIEQQNLKCDAMQAALKGLIDTGDASQVTLEAVRRKVMLTVYPDRYQSEPDISFAHKAHGLFEKLYQTANPQKGEVKADFIFSKEEFIDAFKSAHEYSFPHSAYRQRNIVEPLFIEQVLKDEEGDPIELEAAIAKKPKLQKLANRAYLPIVIENIPAEDRAFMTEVVAAKEDAQGRVWVSFDRYFENYEDFLLHLCITHGSKVSVIDESQTMKYSAALEIFLKEYPGGANCCEMWRDPSQRGKSYVHESALMKAVSLDDPLEAFKLLEAGANPEETVSRPEYKYMTGIIHAVRSKDMLKMLLKHSPHLDINKQDSQGSTLLHILAHQQYCGQSRFTRFAGQQLCHLSEALLDHHARVDLVDNKGNTAFHLACLDRNLTMVLDLLFSPKDRTELALVLNKPAAALREARILDFYHLVELPQQLRPKETEAEAVSLQSLKAHIAQLPFLSLQNYDGQTPLMAAVQGGSTEILTVLLGAGLDPYAKDSRGYNVFQAAIYEILSKTTRRNYQESKLLHDTTRWILSKMIEADPSMLERQLKEMLTMPISRASGFRILEPKVKQHMVTLWNYLGGKKKWNGSDYEADEKEEQNSCKAIALTQAHFSTELLTNISSYMRLSETAIEVVEAAKSESEKLKLRELLSASQRLTNTQQRLAITVAPIAESIKPVQEARRTVKRELDKITKKSFWSSKLTDFEEAVNKLKKNDPDKIAEWAEHYSKRDQQ</sequence>
<evidence type="ECO:0000256" key="4">
    <source>
        <dbReference type="SAM" id="MobiDB-lite"/>
    </source>
</evidence>
<dbReference type="InterPro" id="IPR002110">
    <property type="entry name" value="Ankyrin_rpt"/>
</dbReference>
<accession>A0A3L8PXJ1</accession>